<evidence type="ECO:0000313" key="4">
    <source>
        <dbReference type="Proteomes" id="UP000632222"/>
    </source>
</evidence>
<dbReference type="Proteomes" id="UP000632222">
    <property type="component" value="Unassembled WGS sequence"/>
</dbReference>
<dbReference type="RefSeq" id="WP_189006937.1">
    <property type="nucleotide sequence ID" value="NZ_BMOD01000025.1"/>
</dbReference>
<evidence type="ECO:0000256" key="2">
    <source>
        <dbReference type="SAM" id="Phobius"/>
    </source>
</evidence>
<proteinExistence type="predicted"/>
<sequence length="151" mass="16437">MEHFVRRLDAWVALLLMGLSILATFKVAGSGQLFEVFTVNRTLVWVYLLSAILLMGGVLTRDQTAHTASASLGFFFVVLAVLGIGTSSLLDLPLSRGNMWLHFGVGIALLYDWKGTNRAASRMPPETPPLHESSNESSNESSVTGSARRKT</sequence>
<feature type="transmembrane region" description="Helical" evidence="2">
    <location>
        <begin position="12"/>
        <end position="30"/>
    </location>
</feature>
<keyword evidence="2" id="KW-1133">Transmembrane helix</keyword>
<protein>
    <recommendedName>
        <fullName evidence="5">DUF4383 domain-containing protein</fullName>
    </recommendedName>
</protein>
<accession>A0ABQ2DDI1</accession>
<evidence type="ECO:0000256" key="1">
    <source>
        <dbReference type="SAM" id="MobiDB-lite"/>
    </source>
</evidence>
<evidence type="ECO:0000313" key="3">
    <source>
        <dbReference type="EMBL" id="GGJ52842.1"/>
    </source>
</evidence>
<dbReference type="EMBL" id="BMOD01000025">
    <property type="protein sequence ID" value="GGJ52842.1"/>
    <property type="molecule type" value="Genomic_DNA"/>
</dbReference>
<evidence type="ECO:0008006" key="5">
    <source>
        <dbReference type="Google" id="ProtNLM"/>
    </source>
</evidence>
<feature type="region of interest" description="Disordered" evidence="1">
    <location>
        <begin position="120"/>
        <end position="151"/>
    </location>
</feature>
<comment type="caution">
    <text evidence="3">The sequence shown here is derived from an EMBL/GenBank/DDBJ whole genome shotgun (WGS) entry which is preliminary data.</text>
</comment>
<dbReference type="Pfam" id="PF14325">
    <property type="entry name" value="DUF4383"/>
    <property type="match status" value="1"/>
</dbReference>
<name>A0ABQ2DDI1_9DEIO</name>
<gene>
    <name evidence="3" type="ORF">GCM10008938_43540</name>
</gene>
<keyword evidence="2" id="KW-0472">Membrane</keyword>
<organism evidence="3 4">
    <name type="scientific">Deinococcus roseus</name>
    <dbReference type="NCBI Taxonomy" id="392414"/>
    <lineage>
        <taxon>Bacteria</taxon>
        <taxon>Thermotogati</taxon>
        <taxon>Deinococcota</taxon>
        <taxon>Deinococci</taxon>
        <taxon>Deinococcales</taxon>
        <taxon>Deinococcaceae</taxon>
        <taxon>Deinococcus</taxon>
    </lineage>
</organism>
<keyword evidence="4" id="KW-1185">Reference proteome</keyword>
<feature type="transmembrane region" description="Helical" evidence="2">
    <location>
        <begin position="42"/>
        <end position="60"/>
    </location>
</feature>
<keyword evidence="2" id="KW-0812">Transmembrane</keyword>
<reference evidence="4" key="1">
    <citation type="journal article" date="2019" name="Int. J. Syst. Evol. Microbiol.">
        <title>The Global Catalogue of Microorganisms (GCM) 10K type strain sequencing project: providing services to taxonomists for standard genome sequencing and annotation.</title>
        <authorList>
            <consortium name="The Broad Institute Genomics Platform"/>
            <consortium name="The Broad Institute Genome Sequencing Center for Infectious Disease"/>
            <person name="Wu L."/>
            <person name="Ma J."/>
        </authorList>
    </citation>
    <scope>NUCLEOTIDE SEQUENCE [LARGE SCALE GENOMIC DNA]</scope>
    <source>
        <strain evidence="4">JCM 14370</strain>
    </source>
</reference>
<feature type="transmembrane region" description="Helical" evidence="2">
    <location>
        <begin position="72"/>
        <end position="90"/>
    </location>
</feature>